<organism evidence="1 2">
    <name type="scientific">Corynespora cassiicola Philippines</name>
    <dbReference type="NCBI Taxonomy" id="1448308"/>
    <lineage>
        <taxon>Eukaryota</taxon>
        <taxon>Fungi</taxon>
        <taxon>Dikarya</taxon>
        <taxon>Ascomycota</taxon>
        <taxon>Pezizomycotina</taxon>
        <taxon>Dothideomycetes</taxon>
        <taxon>Pleosporomycetidae</taxon>
        <taxon>Pleosporales</taxon>
        <taxon>Corynesporascaceae</taxon>
        <taxon>Corynespora</taxon>
    </lineage>
</organism>
<reference evidence="1 2" key="1">
    <citation type="journal article" date="2018" name="Front. Microbiol.">
        <title>Genome-Wide Analysis of Corynespora cassiicola Leaf Fall Disease Putative Effectors.</title>
        <authorList>
            <person name="Lopez D."/>
            <person name="Ribeiro S."/>
            <person name="Label P."/>
            <person name="Fumanal B."/>
            <person name="Venisse J.S."/>
            <person name="Kohler A."/>
            <person name="de Oliveira R.R."/>
            <person name="Labutti K."/>
            <person name="Lipzen A."/>
            <person name="Lail K."/>
            <person name="Bauer D."/>
            <person name="Ohm R.A."/>
            <person name="Barry K.W."/>
            <person name="Spatafora J."/>
            <person name="Grigoriev I.V."/>
            <person name="Martin F.M."/>
            <person name="Pujade-Renaud V."/>
        </authorList>
    </citation>
    <scope>NUCLEOTIDE SEQUENCE [LARGE SCALE GENOMIC DNA]</scope>
    <source>
        <strain evidence="1 2">Philippines</strain>
    </source>
</reference>
<name>A0A2T2P9T3_CORCC</name>
<keyword evidence="2" id="KW-1185">Reference proteome</keyword>
<evidence type="ECO:0000313" key="1">
    <source>
        <dbReference type="EMBL" id="PSN74118.1"/>
    </source>
</evidence>
<dbReference type="Proteomes" id="UP000240883">
    <property type="component" value="Unassembled WGS sequence"/>
</dbReference>
<proteinExistence type="predicted"/>
<sequence length="160" mass="17915">MYHTTPDYSLQRWTWNREATRYITAIQPCRPCKPRALDNPIRIPDPCPSASFRLQPVVPASMCASCTSNMHTAHRARAAALQKCLRRFRSPSEPCVPCNALCYRQSLRLVSRRSSPLAHGLGPPRFGGILTCQLVSGGIRLRFTTARSTARSRSSGRRFA</sequence>
<dbReference type="EMBL" id="KZ678128">
    <property type="protein sequence ID" value="PSN74118.1"/>
    <property type="molecule type" value="Genomic_DNA"/>
</dbReference>
<evidence type="ECO:0000313" key="2">
    <source>
        <dbReference type="Proteomes" id="UP000240883"/>
    </source>
</evidence>
<dbReference type="AlphaFoldDB" id="A0A2T2P9T3"/>
<accession>A0A2T2P9T3</accession>
<gene>
    <name evidence="1" type="ORF">BS50DRAFT_8355</name>
</gene>
<protein>
    <submittedName>
        <fullName evidence="1">Uncharacterized protein</fullName>
    </submittedName>
</protein>